<protein>
    <recommendedName>
        <fullName evidence="2 5">Methionyl-tRNA formyltransferase</fullName>
        <ecNumber evidence="2 5">2.1.2.9</ecNumber>
    </recommendedName>
</protein>
<evidence type="ECO:0000256" key="3">
    <source>
        <dbReference type="ARBA" id="ARBA00022679"/>
    </source>
</evidence>
<dbReference type="InterPro" id="IPR002376">
    <property type="entry name" value="Formyl_transf_N"/>
</dbReference>
<dbReference type="NCBIfam" id="TIGR00460">
    <property type="entry name" value="fmt"/>
    <property type="match status" value="1"/>
</dbReference>
<sequence>MRVVFMGTPSFSVPPLRALAAAHDVCLAVTRPDAVRARGKRLEPSAVKAAAVDLGIPVLEARRMDSDVIEALRATEADIFCVVAFGSILPDEVLRMSPLGCVNVHASLLPRWRGAAPIQRCILAGDSCTGASIMRISSGVDTGDVCAQASCAVSSKGADELSSDLSELGASLLVRTLPALRSGDVVWSPQDETRATLAPKIEKGELWLDPKSSAEMNARRVRASSDAAPARCVIVDRPVRVTRAVAVRSAHVAAGCLAVGKERVLLGCADGSLQVLSLKPDGRREMGADAWASGVRVRTGTWQRLA</sequence>
<dbReference type="AlphaFoldDB" id="F2N9T2"/>
<feature type="binding site" evidence="5">
    <location>
        <begin position="107"/>
        <end position="110"/>
    </location>
    <ligand>
        <name>(6S)-5,6,7,8-tetrahydrofolate</name>
        <dbReference type="ChEBI" id="CHEBI:57453"/>
    </ligand>
</feature>
<proteinExistence type="inferred from homology"/>
<dbReference type="Gene3D" id="3.40.50.12230">
    <property type="match status" value="1"/>
</dbReference>
<gene>
    <name evidence="5" type="primary">fmt</name>
    <name evidence="8" type="ordered locus">Corgl_1077</name>
</gene>
<accession>F2N9T2</accession>
<comment type="catalytic activity">
    <reaction evidence="5">
        <text>L-methionyl-tRNA(fMet) + (6R)-10-formyltetrahydrofolate = N-formyl-L-methionyl-tRNA(fMet) + (6S)-5,6,7,8-tetrahydrofolate + H(+)</text>
        <dbReference type="Rhea" id="RHEA:24380"/>
        <dbReference type="Rhea" id="RHEA-COMP:9952"/>
        <dbReference type="Rhea" id="RHEA-COMP:9953"/>
        <dbReference type="ChEBI" id="CHEBI:15378"/>
        <dbReference type="ChEBI" id="CHEBI:57453"/>
        <dbReference type="ChEBI" id="CHEBI:78530"/>
        <dbReference type="ChEBI" id="CHEBI:78844"/>
        <dbReference type="ChEBI" id="CHEBI:195366"/>
        <dbReference type="EC" id="2.1.2.9"/>
    </reaction>
</comment>
<feature type="domain" description="Formyl transferase N-terminal" evidence="6">
    <location>
        <begin position="1"/>
        <end position="176"/>
    </location>
</feature>
<dbReference type="GO" id="GO:0005829">
    <property type="term" value="C:cytosol"/>
    <property type="evidence" value="ECO:0007669"/>
    <property type="project" value="TreeGrafter"/>
</dbReference>
<dbReference type="STRING" id="700015.Corgl_1077"/>
<dbReference type="HAMAP" id="MF_00182">
    <property type="entry name" value="Formyl_trans"/>
    <property type="match status" value="1"/>
</dbReference>
<dbReference type="EMBL" id="CP002628">
    <property type="protein sequence ID" value="AEB07185.1"/>
    <property type="molecule type" value="Genomic_DNA"/>
</dbReference>
<evidence type="ECO:0000256" key="1">
    <source>
        <dbReference type="ARBA" id="ARBA00010699"/>
    </source>
</evidence>
<evidence type="ECO:0000313" key="8">
    <source>
        <dbReference type="EMBL" id="AEB07185.1"/>
    </source>
</evidence>
<dbReference type="KEGG" id="cgo:Corgl_1077"/>
<keyword evidence="9" id="KW-1185">Reference proteome</keyword>
<evidence type="ECO:0000313" key="9">
    <source>
        <dbReference type="Proteomes" id="UP000006851"/>
    </source>
</evidence>
<dbReference type="eggNOG" id="COG0223">
    <property type="taxonomic scope" value="Bacteria"/>
</dbReference>
<evidence type="ECO:0000256" key="2">
    <source>
        <dbReference type="ARBA" id="ARBA00012261"/>
    </source>
</evidence>
<comment type="function">
    <text evidence="5">Attaches a formyl group to the free amino group of methionyl-tRNA(fMet). The formyl group appears to play a dual role in the initiator identity of N-formylmethionyl-tRNA by promoting its recognition by IF2 and preventing the misappropriation of this tRNA by the elongation apparatus.</text>
</comment>
<dbReference type="CDD" id="cd08646">
    <property type="entry name" value="FMT_core_Met-tRNA-FMT_N"/>
    <property type="match status" value="1"/>
</dbReference>
<organism evidence="8 9">
    <name type="scientific">Coriobacterium glomerans (strain ATCC 49209 / DSM 20642 / JCM 10262 / PW2)</name>
    <dbReference type="NCBI Taxonomy" id="700015"/>
    <lineage>
        <taxon>Bacteria</taxon>
        <taxon>Bacillati</taxon>
        <taxon>Actinomycetota</taxon>
        <taxon>Coriobacteriia</taxon>
        <taxon>Coriobacteriales</taxon>
        <taxon>Coriobacteriaceae</taxon>
        <taxon>Coriobacterium</taxon>
    </lineage>
</organism>
<dbReference type="Proteomes" id="UP000006851">
    <property type="component" value="Chromosome"/>
</dbReference>
<keyword evidence="4 5" id="KW-0648">Protein biosynthesis</keyword>
<dbReference type="GO" id="GO:0004479">
    <property type="term" value="F:methionyl-tRNA formyltransferase activity"/>
    <property type="evidence" value="ECO:0007669"/>
    <property type="project" value="UniProtKB-UniRule"/>
</dbReference>
<evidence type="ECO:0000259" key="7">
    <source>
        <dbReference type="Pfam" id="PF02911"/>
    </source>
</evidence>
<dbReference type="InterPro" id="IPR041711">
    <property type="entry name" value="Met-tRNA-FMT_N"/>
</dbReference>
<name>F2N9T2_CORGP</name>
<comment type="similarity">
    <text evidence="1 5">Belongs to the Fmt family.</text>
</comment>
<evidence type="ECO:0000256" key="5">
    <source>
        <dbReference type="HAMAP-Rule" id="MF_00182"/>
    </source>
</evidence>
<feature type="domain" description="Formyl transferase C-terminal" evidence="7">
    <location>
        <begin position="200"/>
        <end position="295"/>
    </location>
</feature>
<dbReference type="EC" id="2.1.2.9" evidence="2 5"/>
<dbReference type="SUPFAM" id="SSF53328">
    <property type="entry name" value="Formyltransferase"/>
    <property type="match status" value="1"/>
</dbReference>
<dbReference type="OrthoDB" id="9802815at2"/>
<dbReference type="SUPFAM" id="SSF50486">
    <property type="entry name" value="FMT C-terminal domain-like"/>
    <property type="match status" value="1"/>
</dbReference>
<dbReference type="Pfam" id="PF02911">
    <property type="entry name" value="Formyl_trans_C"/>
    <property type="match status" value="1"/>
</dbReference>
<dbReference type="PANTHER" id="PTHR11138">
    <property type="entry name" value="METHIONYL-TRNA FORMYLTRANSFERASE"/>
    <property type="match status" value="1"/>
</dbReference>
<dbReference type="InterPro" id="IPR036477">
    <property type="entry name" value="Formyl_transf_N_sf"/>
</dbReference>
<dbReference type="PANTHER" id="PTHR11138:SF5">
    <property type="entry name" value="METHIONYL-TRNA FORMYLTRANSFERASE, MITOCHONDRIAL"/>
    <property type="match status" value="1"/>
</dbReference>
<dbReference type="Pfam" id="PF00551">
    <property type="entry name" value="Formyl_trans_N"/>
    <property type="match status" value="1"/>
</dbReference>
<keyword evidence="3 5" id="KW-0808">Transferase</keyword>
<evidence type="ECO:0000256" key="4">
    <source>
        <dbReference type="ARBA" id="ARBA00022917"/>
    </source>
</evidence>
<dbReference type="RefSeq" id="WP_013708928.1">
    <property type="nucleotide sequence ID" value="NC_015389.1"/>
</dbReference>
<dbReference type="InterPro" id="IPR011034">
    <property type="entry name" value="Formyl_transferase-like_C_sf"/>
</dbReference>
<dbReference type="InterPro" id="IPR005794">
    <property type="entry name" value="Fmt"/>
</dbReference>
<dbReference type="InterPro" id="IPR005793">
    <property type="entry name" value="Formyl_trans_C"/>
</dbReference>
<reference evidence="9" key="1">
    <citation type="journal article" date="2013" name="Stand. Genomic Sci.">
        <title>Complete genome sequence of Coriobacterium glomerans type strain (PW2(T)) from the midgut of Pyrrhocoris apterus L. (red soldier bug).</title>
        <authorList>
            <person name="Stackebrandt E."/>
            <person name="Zeytun A."/>
            <person name="Lapidus A."/>
            <person name="Nolan M."/>
            <person name="Lucas S."/>
            <person name="Hammon N."/>
            <person name="Deshpande S."/>
            <person name="Cheng J.F."/>
            <person name="Tapia R."/>
            <person name="Goodwin L.A."/>
            <person name="Pitluck S."/>
            <person name="Liolios K."/>
            <person name="Pagani I."/>
            <person name="Ivanova N."/>
            <person name="Mavromatis K."/>
            <person name="Mikhailova N."/>
            <person name="Huntemann M."/>
            <person name="Pati A."/>
            <person name="Chen A."/>
            <person name="Palaniappan K."/>
            <person name="Chang Y.J."/>
            <person name="Land M."/>
            <person name="Hauser L."/>
            <person name="Rohde M."/>
            <person name="Pukall R."/>
            <person name="Goker M."/>
            <person name="Detter J.C."/>
            <person name="Woyke T."/>
            <person name="Bristow J."/>
            <person name="Eisen J.A."/>
            <person name="Markowitz V."/>
            <person name="Hugenholtz P."/>
            <person name="Kyrpides N.C."/>
            <person name="Klenk H.P."/>
        </authorList>
    </citation>
    <scope>NUCLEOTIDE SEQUENCE</scope>
    <source>
        <strain evidence="9">ATCC 49209 / DSM 20642 / JCM 10262 / PW2</strain>
    </source>
</reference>
<evidence type="ECO:0000259" key="6">
    <source>
        <dbReference type="Pfam" id="PF00551"/>
    </source>
</evidence>
<dbReference type="HOGENOM" id="CLU_033347_1_2_11"/>